<feature type="compositionally biased region" description="Polar residues" evidence="1">
    <location>
        <begin position="84"/>
        <end position="95"/>
    </location>
</feature>
<reference evidence="2 3" key="1">
    <citation type="journal article" date="2015" name="Genome Biol. Evol.">
        <title>Phylogenomic analyses indicate that early fungi evolved digesting cell walls of algal ancestors of land plants.</title>
        <authorList>
            <person name="Chang Y."/>
            <person name="Wang S."/>
            <person name="Sekimoto S."/>
            <person name="Aerts A.L."/>
            <person name="Choi C."/>
            <person name="Clum A."/>
            <person name="LaButti K.M."/>
            <person name="Lindquist E.A."/>
            <person name="Yee Ngan C."/>
            <person name="Ohm R.A."/>
            <person name="Salamov A.A."/>
            <person name="Grigoriev I.V."/>
            <person name="Spatafora J.W."/>
            <person name="Berbee M.L."/>
        </authorList>
    </citation>
    <scope>NUCLEOTIDE SEQUENCE [LARGE SCALE GENOMIC DNA]</scope>
    <source>
        <strain evidence="2 3">JEL478</strain>
    </source>
</reference>
<sequence>MYRVAAVDTAKKADRSGILRQGDRTSFGDEDEGEGVIAREGKKLKEAATKAKGAILGKRSLDAYKAAAYKSLKSHAEEKEAGTSEMSRSTAQLGSDATVRDQENRPVMGMQDEKGQLYNNTKEKN</sequence>
<gene>
    <name evidence="2" type="ORF">M427DRAFT_495110</name>
</gene>
<dbReference type="EMBL" id="KQ965752">
    <property type="protein sequence ID" value="KXS16549.1"/>
    <property type="molecule type" value="Genomic_DNA"/>
</dbReference>
<evidence type="ECO:0000313" key="2">
    <source>
        <dbReference type="EMBL" id="KXS16549.1"/>
    </source>
</evidence>
<name>A0A139AIL8_GONPJ</name>
<keyword evidence="3" id="KW-1185">Reference proteome</keyword>
<feature type="region of interest" description="Disordered" evidence="1">
    <location>
        <begin position="1"/>
        <end position="34"/>
    </location>
</feature>
<proteinExistence type="predicted"/>
<feature type="compositionally biased region" description="Basic and acidic residues" evidence="1">
    <location>
        <begin position="9"/>
        <end position="27"/>
    </location>
</feature>
<evidence type="ECO:0000256" key="1">
    <source>
        <dbReference type="SAM" id="MobiDB-lite"/>
    </source>
</evidence>
<dbReference type="AlphaFoldDB" id="A0A139AIL8"/>
<evidence type="ECO:0000313" key="3">
    <source>
        <dbReference type="Proteomes" id="UP000070544"/>
    </source>
</evidence>
<protein>
    <submittedName>
        <fullName evidence="2">Uncharacterized protein</fullName>
    </submittedName>
</protein>
<feature type="region of interest" description="Disordered" evidence="1">
    <location>
        <begin position="72"/>
        <end position="125"/>
    </location>
</feature>
<accession>A0A139AIL8</accession>
<dbReference type="Proteomes" id="UP000070544">
    <property type="component" value="Unassembled WGS sequence"/>
</dbReference>
<feature type="compositionally biased region" description="Basic and acidic residues" evidence="1">
    <location>
        <begin position="111"/>
        <end position="125"/>
    </location>
</feature>
<organism evidence="2 3">
    <name type="scientific">Gonapodya prolifera (strain JEL478)</name>
    <name type="common">Monoblepharis prolifera</name>
    <dbReference type="NCBI Taxonomy" id="1344416"/>
    <lineage>
        <taxon>Eukaryota</taxon>
        <taxon>Fungi</taxon>
        <taxon>Fungi incertae sedis</taxon>
        <taxon>Chytridiomycota</taxon>
        <taxon>Chytridiomycota incertae sedis</taxon>
        <taxon>Monoblepharidomycetes</taxon>
        <taxon>Monoblepharidales</taxon>
        <taxon>Gonapodyaceae</taxon>
        <taxon>Gonapodya</taxon>
    </lineage>
</organism>